<dbReference type="PANTHER" id="PTHR22976">
    <property type="entry name" value="BIOTIN SYNTHASE"/>
    <property type="match status" value="1"/>
</dbReference>
<reference evidence="15" key="1">
    <citation type="submission" date="2014-05" db="EMBL/GenBank/DDBJ databases">
        <title>The transcriptome of the halophilic microalga Tetraselmis sp. GSL018 isolated from the Great Salt Lake, Utah.</title>
        <authorList>
            <person name="Jinkerson R.E."/>
            <person name="D'Adamo S."/>
            <person name="Posewitz M.C."/>
        </authorList>
    </citation>
    <scope>NUCLEOTIDE SEQUENCE</scope>
    <source>
        <strain evidence="15">GSL018</strain>
    </source>
</reference>
<comment type="cofactor">
    <cofactor evidence="13">
        <name>[2Fe-2S] cluster</name>
        <dbReference type="ChEBI" id="CHEBI:190135"/>
    </cofactor>
</comment>
<evidence type="ECO:0000256" key="11">
    <source>
        <dbReference type="ARBA" id="ARBA00023004"/>
    </source>
</evidence>
<dbReference type="SFLD" id="SFLDG01278">
    <property type="entry name" value="biotin_synthase_like"/>
    <property type="match status" value="1"/>
</dbReference>
<keyword evidence="5" id="KW-0004">4Fe-4S</keyword>
<dbReference type="Pfam" id="PF04055">
    <property type="entry name" value="Radical_SAM"/>
    <property type="match status" value="1"/>
</dbReference>
<dbReference type="InterPro" id="IPR007197">
    <property type="entry name" value="rSAM"/>
</dbReference>
<keyword evidence="9" id="KW-0479">Metal-binding</keyword>
<dbReference type="InterPro" id="IPR058240">
    <property type="entry name" value="rSAM_sf"/>
</dbReference>
<dbReference type="SMART" id="SM00876">
    <property type="entry name" value="BATS"/>
    <property type="match status" value="1"/>
</dbReference>
<sequence>MAMTTQLMSSAGYMLSALHSQAAPCATLFLRRALSSKVAASARTLPTAFPQLSRNFASASAAQPEVAEEVSRPGFTFPTPRGNLRSDWTREEVAAIYNAPFLELVHEAAAVHRLANDPQMVQRCTLLSVKTGGCPEDCGYCSQSSHHKTPVKATKLMDADEVYEAAVRAKESGSTRFCMGTAWRGPDQVGERQWQRVLEMVRRVRGLGLEVCTTMGMIDDKHASELADAGVTAYNHNLDTSPEYYSKITSTRKYEDRLTTLETLRRAGISVCAGGIIGLGEETSDRVGLLTQLATLPAHPESVPINQLVPIEGTPIGERPPNSPTVVDLVRCIATARIIMPFSVIRLSAGRKSLGLGDQALCFLAGANSVFDGDKLLTTPNNARDEDLVMFDSLGLRSRPAFLPYAAGESTSRHGAAA</sequence>
<dbReference type="HAMAP" id="MF_01694">
    <property type="entry name" value="BioB"/>
    <property type="match status" value="1"/>
</dbReference>
<dbReference type="NCBIfam" id="TIGR00433">
    <property type="entry name" value="bioB"/>
    <property type="match status" value="1"/>
</dbReference>
<dbReference type="InterPro" id="IPR006638">
    <property type="entry name" value="Elp3/MiaA/NifB-like_rSAM"/>
</dbReference>
<keyword evidence="8" id="KW-0001">2Fe-2S</keyword>
<dbReference type="Pfam" id="PF06968">
    <property type="entry name" value="BATS"/>
    <property type="match status" value="1"/>
</dbReference>
<dbReference type="GO" id="GO:0046872">
    <property type="term" value="F:metal ion binding"/>
    <property type="evidence" value="ECO:0007669"/>
    <property type="project" value="UniProtKB-KW"/>
</dbReference>
<dbReference type="GO" id="GO:0004076">
    <property type="term" value="F:biotin synthase activity"/>
    <property type="evidence" value="ECO:0007669"/>
    <property type="project" value="UniProtKB-EC"/>
</dbReference>
<evidence type="ECO:0000256" key="5">
    <source>
        <dbReference type="ARBA" id="ARBA00022485"/>
    </source>
</evidence>
<keyword evidence="6" id="KW-0808">Transferase</keyword>
<dbReference type="UniPathway" id="UPA00078">
    <property type="reaction ID" value="UER00162"/>
</dbReference>
<dbReference type="EMBL" id="GBEZ01022830">
    <property type="protein sequence ID" value="JAC64026.1"/>
    <property type="molecule type" value="Transcribed_RNA"/>
</dbReference>
<dbReference type="GO" id="GO:0005739">
    <property type="term" value="C:mitochondrion"/>
    <property type="evidence" value="ECO:0007669"/>
    <property type="project" value="TreeGrafter"/>
</dbReference>
<keyword evidence="7" id="KW-0949">S-adenosyl-L-methionine</keyword>
<comment type="similarity">
    <text evidence="3">Belongs to the radical SAM superfamily. Biotin synthase family.</text>
</comment>
<keyword evidence="10" id="KW-0093">Biotin biosynthesis</keyword>
<evidence type="ECO:0000256" key="2">
    <source>
        <dbReference type="ARBA" id="ARBA00004942"/>
    </source>
</evidence>
<dbReference type="AlphaFoldDB" id="A0A061R0F8"/>
<dbReference type="SMART" id="SM00729">
    <property type="entry name" value="Elp3"/>
    <property type="match status" value="1"/>
</dbReference>
<dbReference type="SFLD" id="SFLDS00029">
    <property type="entry name" value="Radical_SAM"/>
    <property type="match status" value="1"/>
</dbReference>
<evidence type="ECO:0000256" key="13">
    <source>
        <dbReference type="ARBA" id="ARBA00034078"/>
    </source>
</evidence>
<evidence type="ECO:0000256" key="9">
    <source>
        <dbReference type="ARBA" id="ARBA00022723"/>
    </source>
</evidence>
<dbReference type="PROSITE" id="PS51918">
    <property type="entry name" value="RADICAL_SAM"/>
    <property type="match status" value="1"/>
</dbReference>
<evidence type="ECO:0000259" key="14">
    <source>
        <dbReference type="PROSITE" id="PS51918"/>
    </source>
</evidence>
<evidence type="ECO:0000256" key="12">
    <source>
        <dbReference type="ARBA" id="ARBA00023014"/>
    </source>
</evidence>
<dbReference type="InterPro" id="IPR010722">
    <property type="entry name" value="BATS_dom"/>
</dbReference>
<evidence type="ECO:0000256" key="4">
    <source>
        <dbReference type="ARBA" id="ARBA00012236"/>
    </source>
</evidence>
<dbReference type="GO" id="GO:0051539">
    <property type="term" value="F:4 iron, 4 sulfur cluster binding"/>
    <property type="evidence" value="ECO:0007669"/>
    <property type="project" value="UniProtKB-KW"/>
</dbReference>
<evidence type="ECO:0000256" key="3">
    <source>
        <dbReference type="ARBA" id="ARBA00010765"/>
    </source>
</evidence>
<dbReference type="CDD" id="cd01335">
    <property type="entry name" value="Radical_SAM"/>
    <property type="match status" value="1"/>
</dbReference>
<proteinExistence type="inferred from homology"/>
<accession>A0A061R0F8</accession>
<dbReference type="InterPro" id="IPR002684">
    <property type="entry name" value="Biotin_synth/BioAB"/>
</dbReference>
<evidence type="ECO:0000313" key="15">
    <source>
        <dbReference type="EMBL" id="JAC64026.1"/>
    </source>
</evidence>
<keyword evidence="11" id="KW-0408">Iron</keyword>
<protein>
    <recommendedName>
        <fullName evidence="4">biotin synthase</fullName>
        <ecNumber evidence="4">2.8.1.6</ecNumber>
    </recommendedName>
</protein>
<dbReference type="SUPFAM" id="SSF102114">
    <property type="entry name" value="Radical SAM enzymes"/>
    <property type="match status" value="1"/>
</dbReference>
<evidence type="ECO:0000256" key="6">
    <source>
        <dbReference type="ARBA" id="ARBA00022679"/>
    </source>
</evidence>
<keyword evidence="12" id="KW-0411">Iron-sulfur</keyword>
<dbReference type="InterPro" id="IPR024177">
    <property type="entry name" value="Biotin_synthase"/>
</dbReference>
<organism evidence="15">
    <name type="scientific">Tetraselmis sp. GSL018</name>
    <dbReference type="NCBI Taxonomy" id="582737"/>
    <lineage>
        <taxon>Eukaryota</taxon>
        <taxon>Viridiplantae</taxon>
        <taxon>Chlorophyta</taxon>
        <taxon>core chlorophytes</taxon>
        <taxon>Chlorodendrophyceae</taxon>
        <taxon>Chlorodendrales</taxon>
        <taxon>Chlorodendraceae</taxon>
        <taxon>Tetraselmis</taxon>
    </lineage>
</organism>
<comment type="pathway">
    <text evidence="2">Cofactor biosynthesis; biotin biosynthesis; biotin from 7,8-diaminononanoate: step 2/2.</text>
</comment>
<name>A0A061R0F8_9CHLO</name>
<dbReference type="EC" id="2.8.1.6" evidence="4"/>
<evidence type="ECO:0000256" key="8">
    <source>
        <dbReference type="ARBA" id="ARBA00022714"/>
    </source>
</evidence>
<gene>
    <name evidence="15" type="primary">BIOB</name>
    <name evidence="15" type="ORF">TSPGSL018_19207</name>
</gene>
<dbReference type="GO" id="GO:0009102">
    <property type="term" value="P:biotin biosynthetic process"/>
    <property type="evidence" value="ECO:0007669"/>
    <property type="project" value="UniProtKB-UniPathway"/>
</dbReference>
<evidence type="ECO:0000256" key="10">
    <source>
        <dbReference type="ARBA" id="ARBA00022756"/>
    </source>
</evidence>
<dbReference type="InterPro" id="IPR013785">
    <property type="entry name" value="Aldolase_TIM"/>
</dbReference>
<dbReference type="SFLD" id="SFLDF00272">
    <property type="entry name" value="biotin_synthase"/>
    <property type="match status" value="1"/>
</dbReference>
<feature type="domain" description="Radical SAM core" evidence="14">
    <location>
        <begin position="119"/>
        <end position="343"/>
    </location>
</feature>
<evidence type="ECO:0000256" key="1">
    <source>
        <dbReference type="ARBA" id="ARBA00001966"/>
    </source>
</evidence>
<evidence type="ECO:0000256" key="7">
    <source>
        <dbReference type="ARBA" id="ARBA00022691"/>
    </source>
</evidence>
<comment type="cofactor">
    <cofactor evidence="1">
        <name>[4Fe-4S] cluster</name>
        <dbReference type="ChEBI" id="CHEBI:49883"/>
    </cofactor>
</comment>
<dbReference type="PANTHER" id="PTHR22976:SF2">
    <property type="entry name" value="BIOTIN SYNTHASE, MITOCHONDRIAL"/>
    <property type="match status" value="1"/>
</dbReference>
<dbReference type="GO" id="GO:0051537">
    <property type="term" value="F:2 iron, 2 sulfur cluster binding"/>
    <property type="evidence" value="ECO:0007669"/>
    <property type="project" value="UniProtKB-KW"/>
</dbReference>
<dbReference type="Gene3D" id="3.20.20.70">
    <property type="entry name" value="Aldolase class I"/>
    <property type="match status" value="1"/>
</dbReference>
<dbReference type="SFLD" id="SFLDG01060">
    <property type="entry name" value="BATS_domain_containing"/>
    <property type="match status" value="1"/>
</dbReference>